<comment type="caution">
    <text evidence="2">The sequence shown here is derived from an EMBL/GenBank/DDBJ whole genome shotgun (WGS) entry which is preliminary data.</text>
</comment>
<evidence type="ECO:0008006" key="4">
    <source>
        <dbReference type="Google" id="ProtNLM"/>
    </source>
</evidence>
<feature type="compositionally biased region" description="Basic and acidic residues" evidence="1">
    <location>
        <begin position="600"/>
        <end position="629"/>
    </location>
</feature>
<feature type="compositionally biased region" description="Polar residues" evidence="1">
    <location>
        <begin position="212"/>
        <end position="228"/>
    </location>
</feature>
<feature type="region of interest" description="Disordered" evidence="1">
    <location>
        <begin position="692"/>
        <end position="1094"/>
    </location>
</feature>
<evidence type="ECO:0000313" key="3">
    <source>
        <dbReference type="Proteomes" id="UP000775547"/>
    </source>
</evidence>
<organism evidence="2 3">
    <name type="scientific">Asterophora parasitica</name>
    <dbReference type="NCBI Taxonomy" id="117018"/>
    <lineage>
        <taxon>Eukaryota</taxon>
        <taxon>Fungi</taxon>
        <taxon>Dikarya</taxon>
        <taxon>Basidiomycota</taxon>
        <taxon>Agaricomycotina</taxon>
        <taxon>Agaricomycetes</taxon>
        <taxon>Agaricomycetidae</taxon>
        <taxon>Agaricales</taxon>
        <taxon>Tricholomatineae</taxon>
        <taxon>Lyophyllaceae</taxon>
        <taxon>Asterophora</taxon>
    </lineage>
</organism>
<feature type="compositionally biased region" description="Low complexity" evidence="1">
    <location>
        <begin position="764"/>
        <end position="787"/>
    </location>
</feature>
<reference evidence="2" key="1">
    <citation type="submission" date="2020-07" db="EMBL/GenBank/DDBJ databases">
        <authorList>
            <person name="Nieuwenhuis M."/>
            <person name="Van De Peppel L.J.J."/>
        </authorList>
    </citation>
    <scope>NUCLEOTIDE SEQUENCE</scope>
    <source>
        <strain evidence="2">AP01</strain>
        <tissue evidence="2">Mycelium</tissue>
    </source>
</reference>
<feature type="compositionally biased region" description="Low complexity" evidence="1">
    <location>
        <begin position="805"/>
        <end position="818"/>
    </location>
</feature>
<proteinExistence type="predicted"/>
<feature type="region of interest" description="Disordered" evidence="1">
    <location>
        <begin position="200"/>
        <end position="282"/>
    </location>
</feature>
<name>A0A9P7G5V3_9AGAR</name>
<dbReference type="AlphaFoldDB" id="A0A9P7G5V3"/>
<accession>A0A9P7G5V3</accession>
<evidence type="ECO:0000313" key="2">
    <source>
        <dbReference type="EMBL" id="KAG5643325.1"/>
    </source>
</evidence>
<feature type="compositionally biased region" description="Polar residues" evidence="1">
    <location>
        <begin position="955"/>
        <end position="964"/>
    </location>
</feature>
<sequence>MSTTTQILFNSPALHSLKRDQLVKLCKIHSIKASGKNVELIEKLKRHAETLPKDSLLSIAARSEGDTDGDMTGDDRRHEDETMDDGQTTKELSQSSNAHWGFQMPRPSEQWEVVMESIEEIEERGSQGTLSSLRTLGSTNRGSGEFGTGMSKSSSVSSSIKALASSFGLKRGNTSNSTLVASSSFLSSSSSKSMLYLSSRSSKDEELAQHATPYSSHPESNTLPQTDHFTFDPTTKGRDCLAGELPSPLPGHTLRPGLPAPVNARLSLGLNPPSTPTRKEQPTTTIRLISNPVSNDNSAYGRTPQLKPFKTSFDLVLGSPQPARGGFRGVSLWPTEGGEEKGVYPPLPFDLPVTLPSTDLTSNKMDTEEDEAMPGSLPLATKPASLQAPGLSKAPNATAQLTVPEPFVFGSPLPQHNVSDAQFKSAAASVLEEMNKRLQNDGIAGVGMDLIGRLQPGAHADGVPVQNARKAKEMPKTAGVKEKFEEQHAEEFNKMEGIDSFVRRRAAAKDAGGVKPVAGTKRKSSVGHGVGRDRFGRRVGGDGAPGRISATRVISGGRRARVIPGSFDGEDSDVEDGEEFGGTDEGNGKRARVDSTAMVVDRKPEHVDKARANEEKAEAEEEERKQREKEAIRRKLELNKARRRSSVGVAGARGRVSVGRGGVLMKPQPASTKPSRFGFLSSAKSLVQKVWGSGNKKVAAASTSTSGIPKPASKMMKTDPTPVPAPAPAQIKVSSIGNARPSTGVNPPASRVSSLRVDKDTAVPTVSSTSSRSRSPLPSFASSSSTRNSLAKAPTRTAFAKAGPGISSIGTRTSTSSTNRLSATGGVGSMGPKKLSVAPAGHPSSSTAAPWGSSSSRLSARMSSSRLLAPTASSLAKSRRSVSGSGSGSSVRLFAEATGPAVKAQTTDVMPGSPETAKGGSGPWSPRPGGIFSKPLTAPSGSGIPTPIKKRTIDPSATSGSCSSADDIHTAGIPTVGVPPARQRSITGRKPRISRSKVIAKLASQRAAGTGATAGPVGGTPARGAGRTRSSLGAKAQRSSFGGKSGAAKSAGDGLLMSAKKRARQSEYARRRSKVAPIDLGAGVGKQDMDVDAE</sequence>
<keyword evidence="3" id="KW-1185">Reference proteome</keyword>
<feature type="compositionally biased region" description="Low complexity" evidence="1">
    <location>
        <begin position="1006"/>
        <end position="1029"/>
    </location>
</feature>
<reference evidence="2" key="2">
    <citation type="submission" date="2021-10" db="EMBL/GenBank/DDBJ databases">
        <title>Phylogenomics reveals ancestral predisposition of the termite-cultivated fungus Termitomyces towards a domesticated lifestyle.</title>
        <authorList>
            <person name="Auxier B."/>
            <person name="Grum-Grzhimaylo A."/>
            <person name="Cardenas M.E."/>
            <person name="Lodge J.D."/>
            <person name="Laessoe T."/>
            <person name="Pedersen O."/>
            <person name="Smith M.E."/>
            <person name="Kuyper T.W."/>
            <person name="Franco-Molano E.A."/>
            <person name="Baroni T.J."/>
            <person name="Aanen D.K."/>
        </authorList>
    </citation>
    <scope>NUCLEOTIDE SEQUENCE</scope>
    <source>
        <strain evidence="2">AP01</strain>
        <tissue evidence="2">Mycelium</tissue>
    </source>
</reference>
<feature type="compositionally biased region" description="Polar residues" evidence="1">
    <location>
        <begin position="85"/>
        <end position="98"/>
    </location>
</feature>
<dbReference type="OrthoDB" id="5964929at2759"/>
<feature type="region of interest" description="Disordered" evidence="1">
    <location>
        <begin position="55"/>
        <end position="105"/>
    </location>
</feature>
<feature type="compositionally biased region" description="Polar residues" evidence="1">
    <location>
        <begin position="732"/>
        <end position="745"/>
    </location>
</feature>
<feature type="compositionally biased region" description="Polar residues" evidence="1">
    <location>
        <begin position="126"/>
        <end position="142"/>
    </location>
</feature>
<dbReference type="EMBL" id="JABCKV010000120">
    <property type="protein sequence ID" value="KAG5643325.1"/>
    <property type="molecule type" value="Genomic_DNA"/>
</dbReference>
<dbReference type="Proteomes" id="UP000775547">
    <property type="component" value="Unassembled WGS sequence"/>
</dbReference>
<feature type="region of interest" description="Disordered" evidence="1">
    <location>
        <begin position="561"/>
        <end position="629"/>
    </location>
</feature>
<feature type="compositionally biased region" description="Basic and acidic residues" evidence="1">
    <location>
        <begin position="530"/>
        <end position="540"/>
    </location>
</feature>
<evidence type="ECO:0000256" key="1">
    <source>
        <dbReference type="SAM" id="MobiDB-lite"/>
    </source>
</evidence>
<protein>
    <recommendedName>
        <fullName evidence="4">SAP domain-containing protein</fullName>
    </recommendedName>
</protein>
<feature type="compositionally biased region" description="Low complexity" evidence="1">
    <location>
        <begin position="843"/>
        <end position="869"/>
    </location>
</feature>
<feature type="region of interest" description="Disordered" evidence="1">
    <location>
        <begin position="512"/>
        <end position="549"/>
    </location>
</feature>
<feature type="compositionally biased region" description="Low complexity" evidence="1">
    <location>
        <begin position="1039"/>
        <end position="1052"/>
    </location>
</feature>
<feature type="compositionally biased region" description="Acidic residues" evidence="1">
    <location>
        <begin position="568"/>
        <end position="582"/>
    </location>
</feature>
<feature type="compositionally biased region" description="Low complexity" evidence="1">
    <location>
        <begin position="881"/>
        <end position="892"/>
    </location>
</feature>
<gene>
    <name evidence="2" type="ORF">DXG03_001175</name>
</gene>
<feature type="region of interest" description="Disordered" evidence="1">
    <location>
        <begin position="122"/>
        <end position="154"/>
    </location>
</feature>